<accession>A0A6C8Y5G1</accession>
<protein>
    <submittedName>
        <fullName evidence="1">Uncharacterized protein</fullName>
    </submittedName>
</protein>
<gene>
    <name evidence="1" type="ORF">EL06_28635</name>
</gene>
<organism evidence="1">
    <name type="scientific">Salmonella diarizonae</name>
    <dbReference type="NCBI Taxonomy" id="59204"/>
    <lineage>
        <taxon>Bacteria</taxon>
        <taxon>Pseudomonadati</taxon>
        <taxon>Pseudomonadota</taxon>
        <taxon>Gammaproteobacteria</taxon>
        <taxon>Enterobacterales</taxon>
        <taxon>Enterobacteriaceae</taxon>
        <taxon>Salmonella</taxon>
    </lineage>
</organism>
<dbReference type="Proteomes" id="UP000885362">
    <property type="component" value="Unassembled WGS sequence"/>
</dbReference>
<evidence type="ECO:0000313" key="1">
    <source>
        <dbReference type="EMBL" id="MIE73205.1"/>
    </source>
</evidence>
<proteinExistence type="predicted"/>
<sequence length="60" mass="6524">RQTTRRRQPSRYGQRGLGVNGGSVKNCQQGESACAGCHYYSVVVTLWSSGVNKALPAKRV</sequence>
<dbReference type="AlphaFoldDB" id="A0A6C8Y5G1"/>
<feature type="non-terminal residue" evidence="1">
    <location>
        <position position="1"/>
    </location>
</feature>
<reference evidence="1" key="1">
    <citation type="submission" date="2018-08" db="EMBL/GenBank/DDBJ databases">
        <authorList>
            <consortium name="GenomeTrakr network: Whole genome sequencing for foodborne pathogen traceback"/>
        </authorList>
    </citation>
    <scope>NUCLEOTIDE SEQUENCE [LARGE SCALE GENOMIC DNA]</scope>
    <source>
        <strain evidence="1">FMA0132</strain>
    </source>
</reference>
<name>A0A6C8Y5G1_SALDZ</name>
<dbReference type="EMBL" id="RSHK01000115">
    <property type="protein sequence ID" value="MIE73205.1"/>
    <property type="molecule type" value="Genomic_DNA"/>
</dbReference>
<comment type="caution">
    <text evidence="1">The sequence shown here is derived from an EMBL/GenBank/DDBJ whole genome shotgun (WGS) entry which is preliminary data.</text>
</comment>